<gene>
    <name evidence="1" type="ORF">LY79DRAFT_534868</name>
</gene>
<name>A0AAD8QDK6_9PEZI</name>
<reference evidence="1" key="1">
    <citation type="submission" date="2021-06" db="EMBL/GenBank/DDBJ databases">
        <title>Comparative genomics, transcriptomics and evolutionary studies reveal genomic signatures of adaptation to plant cell wall in hemibiotrophic fungi.</title>
        <authorList>
            <consortium name="DOE Joint Genome Institute"/>
            <person name="Baroncelli R."/>
            <person name="Diaz J.F."/>
            <person name="Benocci T."/>
            <person name="Peng M."/>
            <person name="Battaglia E."/>
            <person name="Haridas S."/>
            <person name="Andreopoulos W."/>
            <person name="Labutti K."/>
            <person name="Pangilinan J."/>
            <person name="Floch G.L."/>
            <person name="Makela M.R."/>
            <person name="Henrissat B."/>
            <person name="Grigoriev I.V."/>
            <person name="Crouch J.A."/>
            <person name="De Vries R.P."/>
            <person name="Sukno S.A."/>
            <person name="Thon M.R."/>
        </authorList>
    </citation>
    <scope>NUCLEOTIDE SEQUENCE</scope>
    <source>
        <strain evidence="1">CBS 125086</strain>
    </source>
</reference>
<dbReference type="AlphaFoldDB" id="A0AAD8QDK6"/>
<evidence type="ECO:0000313" key="1">
    <source>
        <dbReference type="EMBL" id="KAK1599368.1"/>
    </source>
</evidence>
<keyword evidence="2" id="KW-1185">Reference proteome</keyword>
<comment type="caution">
    <text evidence="1">The sequence shown here is derived from an EMBL/GenBank/DDBJ whole genome shotgun (WGS) entry which is preliminary data.</text>
</comment>
<accession>A0AAD8QDK6</accession>
<organism evidence="1 2">
    <name type="scientific">Colletotrichum navitas</name>
    <dbReference type="NCBI Taxonomy" id="681940"/>
    <lineage>
        <taxon>Eukaryota</taxon>
        <taxon>Fungi</taxon>
        <taxon>Dikarya</taxon>
        <taxon>Ascomycota</taxon>
        <taxon>Pezizomycotina</taxon>
        <taxon>Sordariomycetes</taxon>
        <taxon>Hypocreomycetidae</taxon>
        <taxon>Glomerellales</taxon>
        <taxon>Glomerellaceae</taxon>
        <taxon>Colletotrichum</taxon>
        <taxon>Colletotrichum graminicola species complex</taxon>
    </lineage>
</organism>
<dbReference type="EMBL" id="JAHLJV010000002">
    <property type="protein sequence ID" value="KAK1599368.1"/>
    <property type="molecule type" value="Genomic_DNA"/>
</dbReference>
<protein>
    <submittedName>
        <fullName evidence="1">Uncharacterized protein</fullName>
    </submittedName>
</protein>
<dbReference type="GeneID" id="85440713"/>
<proteinExistence type="predicted"/>
<dbReference type="Proteomes" id="UP001230504">
    <property type="component" value="Unassembled WGS sequence"/>
</dbReference>
<evidence type="ECO:0000313" key="2">
    <source>
        <dbReference type="Proteomes" id="UP001230504"/>
    </source>
</evidence>
<dbReference type="RefSeq" id="XP_060419957.1">
    <property type="nucleotide sequence ID" value="XM_060556473.1"/>
</dbReference>
<sequence>MLRFDPQSVCLLTATAGNWVGGVRWIHVSIEYLFLSQHDMKVLGTGGCPNTGSPAWAG</sequence>